<evidence type="ECO:0000313" key="1">
    <source>
        <dbReference type="EMBL" id="PNG27027.1"/>
    </source>
</evidence>
<gene>
    <name evidence="1" type="ORF">CR492_04805</name>
</gene>
<dbReference type="Proteomes" id="UP000236286">
    <property type="component" value="Unassembled WGS sequence"/>
</dbReference>
<evidence type="ECO:0000313" key="2">
    <source>
        <dbReference type="Proteomes" id="UP000236286"/>
    </source>
</evidence>
<accession>A0A2J7TJX4</accession>
<protein>
    <submittedName>
        <fullName evidence="1">Uncharacterized protein</fullName>
    </submittedName>
</protein>
<name>A0A2J7TJX4_METSI</name>
<reference evidence="1 2" key="1">
    <citation type="submission" date="2017-10" db="EMBL/GenBank/DDBJ databases">
        <title>Genome announcement of Methylocella silvestris TVC from permafrost.</title>
        <authorList>
            <person name="Wang J."/>
            <person name="Geng K."/>
            <person name="Ul-Haque F."/>
            <person name="Crombie A.T."/>
            <person name="Street L.E."/>
            <person name="Wookey P.A."/>
            <person name="Murrell J.C."/>
            <person name="Pratscher J."/>
        </authorList>
    </citation>
    <scope>NUCLEOTIDE SEQUENCE [LARGE SCALE GENOMIC DNA]</scope>
    <source>
        <strain evidence="1 2">TVC</strain>
    </source>
</reference>
<sequence length="88" mass="9264">MGTIADHVIAKCGGHRAVAGLLGLDVTSVYKWTYPSSRGGTNGLVPANRQQELLHKSREAGIDLIPADFFEPRTSISADTRDAAGDAA</sequence>
<dbReference type="AlphaFoldDB" id="A0A2J7TJX4"/>
<organism evidence="1 2">
    <name type="scientific">Methylocella silvestris</name>
    <dbReference type="NCBI Taxonomy" id="199596"/>
    <lineage>
        <taxon>Bacteria</taxon>
        <taxon>Pseudomonadati</taxon>
        <taxon>Pseudomonadota</taxon>
        <taxon>Alphaproteobacteria</taxon>
        <taxon>Hyphomicrobiales</taxon>
        <taxon>Beijerinckiaceae</taxon>
        <taxon>Methylocella</taxon>
    </lineage>
</organism>
<dbReference type="EMBL" id="PDZR01000003">
    <property type="protein sequence ID" value="PNG27027.1"/>
    <property type="molecule type" value="Genomic_DNA"/>
</dbReference>
<proteinExistence type="predicted"/>
<comment type="caution">
    <text evidence="1">The sequence shown here is derived from an EMBL/GenBank/DDBJ whole genome shotgun (WGS) entry which is preliminary data.</text>
</comment>